<protein>
    <submittedName>
        <fullName evidence="1">Uncharacterized protein</fullName>
    </submittedName>
</protein>
<evidence type="ECO:0000313" key="2">
    <source>
        <dbReference type="Proteomes" id="UP000215999"/>
    </source>
</evidence>
<dbReference type="Proteomes" id="UP000215999">
    <property type="component" value="Unassembled WGS sequence"/>
</dbReference>
<accession>A0ABX4G558</accession>
<organism evidence="1 2">
    <name type="scientific">Photobacterium sanguinicancri</name>
    <dbReference type="NCBI Taxonomy" id="875932"/>
    <lineage>
        <taxon>Bacteria</taxon>
        <taxon>Pseudomonadati</taxon>
        <taxon>Pseudomonadota</taxon>
        <taxon>Gammaproteobacteria</taxon>
        <taxon>Vibrionales</taxon>
        <taxon>Vibrionaceae</taxon>
        <taxon>Photobacterium</taxon>
    </lineage>
</organism>
<evidence type="ECO:0000313" key="1">
    <source>
        <dbReference type="EMBL" id="OZS46017.1"/>
    </source>
</evidence>
<keyword evidence="2" id="KW-1185">Reference proteome</keyword>
<gene>
    <name evidence="1" type="ORF">ASV53_00455</name>
</gene>
<name>A0ABX4G558_9GAMM</name>
<reference evidence="1 2" key="1">
    <citation type="journal article" date="2016" name="Antonie Van Leeuwenhoek">
        <title>Photobacterium sanguinicancri sp. nov. isolated from marine animals.</title>
        <authorList>
            <person name="Gomez-Gil B."/>
            <person name="Roque A."/>
            <person name="Rotllant G."/>
            <person name="Romalde J.L."/>
            <person name="Doce A."/>
            <person name="Eggermont M."/>
            <person name="Defoirdt T."/>
        </authorList>
    </citation>
    <scope>NUCLEOTIDE SEQUENCE [LARGE SCALE GENOMIC DNA]</scope>
    <source>
        <strain evidence="1 2">CAIM 1827</strain>
    </source>
</reference>
<dbReference type="EMBL" id="NOIF01000001">
    <property type="protein sequence ID" value="OZS46017.1"/>
    <property type="molecule type" value="Genomic_DNA"/>
</dbReference>
<sequence length="65" mass="7127">MLFPLAVPDLSLHTSRRGIGLFYLLLGYPSCSDLLSDFCSSQPSFAICFLQISPHGEHPCTKNAL</sequence>
<comment type="caution">
    <text evidence="1">The sequence shown here is derived from an EMBL/GenBank/DDBJ whole genome shotgun (WGS) entry which is preliminary data.</text>
</comment>
<proteinExistence type="predicted"/>